<evidence type="ECO:0000259" key="2">
    <source>
        <dbReference type="PROSITE" id="PS51782"/>
    </source>
</evidence>
<dbReference type="InterPro" id="IPR036779">
    <property type="entry name" value="LysM_dom_sf"/>
</dbReference>
<evidence type="ECO:0000313" key="4">
    <source>
        <dbReference type="EMBL" id="TWX64489.1"/>
    </source>
</evidence>
<gene>
    <name evidence="3" type="ORF">ESZ26_16380</name>
    <name evidence="4" type="ORF">ESZ27_14435</name>
</gene>
<dbReference type="Gene3D" id="3.10.350.10">
    <property type="entry name" value="LysM domain"/>
    <property type="match status" value="1"/>
</dbReference>
<proteinExistence type="predicted"/>
<name>A0A5C6Q6I4_9GAMM</name>
<dbReference type="Proteomes" id="UP000321525">
    <property type="component" value="Unassembled WGS sequence"/>
</dbReference>
<keyword evidence="5" id="KW-1185">Reference proteome</keyword>
<dbReference type="EMBL" id="VOLQ01000031">
    <property type="protein sequence ID" value="TWX64489.1"/>
    <property type="molecule type" value="Genomic_DNA"/>
</dbReference>
<dbReference type="EMBL" id="VOLR01000028">
    <property type="protein sequence ID" value="TWX55587.1"/>
    <property type="molecule type" value="Genomic_DNA"/>
</dbReference>
<dbReference type="Proteomes" id="UP000321917">
    <property type="component" value="Unassembled WGS sequence"/>
</dbReference>
<feature type="domain" description="LysM" evidence="2">
    <location>
        <begin position="31"/>
        <end position="79"/>
    </location>
</feature>
<dbReference type="PROSITE" id="PS51782">
    <property type="entry name" value="LYSM"/>
    <property type="match status" value="1"/>
</dbReference>
<dbReference type="InterPro" id="IPR052196">
    <property type="entry name" value="Bact_Kbp"/>
</dbReference>
<evidence type="ECO:0000313" key="6">
    <source>
        <dbReference type="Proteomes" id="UP000321917"/>
    </source>
</evidence>
<dbReference type="SUPFAM" id="SSF54106">
    <property type="entry name" value="LysM domain"/>
    <property type="match status" value="1"/>
</dbReference>
<dbReference type="OrthoDB" id="9765158at2"/>
<organism evidence="4 6">
    <name type="scientific">Colwellia hornerae</name>
    <dbReference type="NCBI Taxonomy" id="89402"/>
    <lineage>
        <taxon>Bacteria</taxon>
        <taxon>Pseudomonadati</taxon>
        <taxon>Pseudomonadota</taxon>
        <taxon>Gammaproteobacteria</taxon>
        <taxon>Alteromonadales</taxon>
        <taxon>Colwelliaceae</taxon>
        <taxon>Colwellia</taxon>
    </lineage>
</organism>
<dbReference type="Pfam" id="PF01476">
    <property type="entry name" value="LysM"/>
    <property type="match status" value="1"/>
</dbReference>
<dbReference type="RefSeq" id="WP_146800528.1">
    <property type="nucleotide sequence ID" value="NZ_VOLP01000027.1"/>
</dbReference>
<reference evidence="4 6" key="1">
    <citation type="submission" date="2019-07" db="EMBL/GenBank/DDBJ databases">
        <title>Genomes of sea-ice associated Colwellia species.</title>
        <authorList>
            <person name="Bowman J.P."/>
        </authorList>
    </citation>
    <scope>NUCLEOTIDE SEQUENCE [LARGE SCALE GENOMIC DNA]</scope>
    <source>
        <strain evidence="3 5">ACAM 607</strain>
        <strain evidence="4 6">IC036</strain>
    </source>
</reference>
<keyword evidence="1" id="KW-0732">Signal</keyword>
<accession>A0A5C6Q6I4</accession>
<feature type="chain" id="PRO_5022975100" evidence="1">
    <location>
        <begin position="20"/>
        <end position="365"/>
    </location>
</feature>
<evidence type="ECO:0000313" key="5">
    <source>
        <dbReference type="Proteomes" id="UP000321525"/>
    </source>
</evidence>
<comment type="caution">
    <text evidence="4">The sequence shown here is derived from an EMBL/GenBank/DDBJ whole genome shotgun (WGS) entry which is preliminary data.</text>
</comment>
<feature type="signal peptide" evidence="1">
    <location>
        <begin position="1"/>
        <end position="19"/>
    </location>
</feature>
<dbReference type="CDD" id="cd00118">
    <property type="entry name" value="LysM"/>
    <property type="match status" value="1"/>
</dbReference>
<dbReference type="SMART" id="SM00257">
    <property type="entry name" value="LysM"/>
    <property type="match status" value="1"/>
</dbReference>
<evidence type="ECO:0000313" key="3">
    <source>
        <dbReference type="EMBL" id="TWX55587.1"/>
    </source>
</evidence>
<evidence type="ECO:0000256" key="1">
    <source>
        <dbReference type="SAM" id="SignalP"/>
    </source>
</evidence>
<dbReference type="InterPro" id="IPR018392">
    <property type="entry name" value="LysM"/>
</dbReference>
<dbReference type="PANTHER" id="PTHR34700">
    <property type="entry name" value="POTASSIUM BINDING PROTEIN KBP"/>
    <property type="match status" value="1"/>
</dbReference>
<dbReference type="PANTHER" id="PTHR34700:SF4">
    <property type="entry name" value="PHAGE-LIKE ELEMENT PBSX PROTEIN XKDP"/>
    <property type="match status" value="1"/>
</dbReference>
<protein>
    <submittedName>
        <fullName evidence="4">LysM peptidoglycan-binding domain-containing protein</fullName>
    </submittedName>
</protein>
<sequence>MLIRSLLLIVSLSFSVLIAADELTLNKNAPKSYFVKKGDTLWDISAIFLKQPWLWPKLWRLNPDINNPHLIYPGDELRLVFDEQGQPMLVRGKPELKWSPRARVQLKDQSAISSLSLDVIAPYIKYSRILSEDDIAKLPYILGSDEGYNSSIDGFNLYVNGELELGKGYGIYQKEKPIYDPETQELLGYNIGVVGTGKVLRSGDSDNNVPATLYVDGVKQEIRSGDFIMPVNENQQYPSFFTLKPATKSLRGLIINSMSGLSEFGKLEVVMINRGAEHAVEQGDIVSVKRISPGVVETSNGPTYTKGASRWNRMANVDNSDYKMPEEVVGEMMVFKVYQQVSLALVMRSSKPLRLQDIITSPMEN</sequence>
<dbReference type="AlphaFoldDB" id="A0A5C6Q6I4"/>